<feature type="compositionally biased region" description="Basic and acidic residues" evidence="1">
    <location>
        <begin position="196"/>
        <end position="206"/>
    </location>
</feature>
<organism evidence="2 3">
    <name type="scientific">Ktedonobacter robiniae</name>
    <dbReference type="NCBI Taxonomy" id="2778365"/>
    <lineage>
        <taxon>Bacteria</taxon>
        <taxon>Bacillati</taxon>
        <taxon>Chloroflexota</taxon>
        <taxon>Ktedonobacteria</taxon>
        <taxon>Ktedonobacterales</taxon>
        <taxon>Ktedonobacteraceae</taxon>
        <taxon>Ktedonobacter</taxon>
    </lineage>
</organism>
<accession>A0ABQ3UJR7</accession>
<name>A0ABQ3UJR7_9CHLR</name>
<keyword evidence="3" id="KW-1185">Reference proteome</keyword>
<feature type="compositionally biased region" description="Basic and acidic residues" evidence="1">
    <location>
        <begin position="214"/>
        <end position="247"/>
    </location>
</feature>
<protein>
    <submittedName>
        <fullName evidence="2">Uncharacterized protein</fullName>
    </submittedName>
</protein>
<sequence>MQPSIAWDDNGEALVWNLLKPHVPVINDAIKASWIKYLDINIEKRFPFDARTRANIVNNYICHEIRHRFADIPGVTITEHLGFLVLNFSDLVLSRFKILDRNLRAGNVWTKRQRDYDDLLELPDLPPKAIRVTIGYQLDRSETEIKNILVTRPAHRKIAWHFSILNENISTIQPTLTLPNEVMQPDQSDKKRRVKPKDPKQPKRDVSTPAEQPPESKAKPTDVLKKEGDEPPSESEDKTIPFKKSDSDNTTSSKKPPRIKPNGLENSGEDNGATS</sequence>
<evidence type="ECO:0000256" key="1">
    <source>
        <dbReference type="SAM" id="MobiDB-lite"/>
    </source>
</evidence>
<reference evidence="2 3" key="1">
    <citation type="journal article" date="2021" name="Int. J. Syst. Evol. Microbiol.">
        <title>Reticulibacter mediterranei gen. nov., sp. nov., within the new family Reticulibacteraceae fam. nov., and Ktedonospora formicarum gen. nov., sp. nov., Ktedonobacter robiniae sp. nov., Dictyobacter formicarum sp. nov. and Dictyobacter arantiisoli sp. nov., belonging to the class Ktedonobacteria.</title>
        <authorList>
            <person name="Yabe S."/>
            <person name="Zheng Y."/>
            <person name="Wang C.M."/>
            <person name="Sakai Y."/>
            <person name="Abe K."/>
            <person name="Yokota A."/>
            <person name="Donadio S."/>
            <person name="Cavaletti L."/>
            <person name="Monciardini P."/>
        </authorList>
    </citation>
    <scope>NUCLEOTIDE SEQUENCE [LARGE SCALE GENOMIC DNA]</scope>
    <source>
        <strain evidence="2 3">SOSP1-30</strain>
    </source>
</reference>
<evidence type="ECO:0000313" key="3">
    <source>
        <dbReference type="Proteomes" id="UP000654345"/>
    </source>
</evidence>
<proteinExistence type="predicted"/>
<comment type="caution">
    <text evidence="2">The sequence shown here is derived from an EMBL/GenBank/DDBJ whole genome shotgun (WGS) entry which is preliminary data.</text>
</comment>
<dbReference type="RefSeq" id="WP_201369768.1">
    <property type="nucleotide sequence ID" value="NZ_BNJG01000001.1"/>
</dbReference>
<feature type="region of interest" description="Disordered" evidence="1">
    <location>
        <begin position="176"/>
        <end position="275"/>
    </location>
</feature>
<dbReference type="Proteomes" id="UP000654345">
    <property type="component" value="Unassembled WGS sequence"/>
</dbReference>
<gene>
    <name evidence="2" type="ORF">KSB_13820</name>
</gene>
<evidence type="ECO:0000313" key="2">
    <source>
        <dbReference type="EMBL" id="GHO52907.1"/>
    </source>
</evidence>
<dbReference type="EMBL" id="BNJG01000001">
    <property type="protein sequence ID" value="GHO52907.1"/>
    <property type="molecule type" value="Genomic_DNA"/>
</dbReference>